<keyword evidence="2" id="KW-1185">Reference proteome</keyword>
<reference evidence="1" key="1">
    <citation type="journal article" date="2014" name="Int. J. Syst. Evol. Microbiol.">
        <title>Complete genome sequence of Corynebacterium casei LMG S-19264T (=DSM 44701T), isolated from a smear-ripened cheese.</title>
        <authorList>
            <consortium name="US DOE Joint Genome Institute (JGI-PGF)"/>
            <person name="Walter F."/>
            <person name="Albersmeier A."/>
            <person name="Kalinowski J."/>
            <person name="Ruckert C."/>
        </authorList>
    </citation>
    <scope>NUCLEOTIDE SEQUENCE</scope>
    <source>
        <strain evidence="1">JCM 3276</strain>
    </source>
</reference>
<accession>A0A918LH72</accession>
<evidence type="ECO:0000313" key="2">
    <source>
        <dbReference type="Proteomes" id="UP000660680"/>
    </source>
</evidence>
<dbReference type="Proteomes" id="UP000660680">
    <property type="component" value="Unassembled WGS sequence"/>
</dbReference>
<gene>
    <name evidence="1" type="ORF">GCM10010171_51790</name>
</gene>
<evidence type="ECO:0000313" key="1">
    <source>
        <dbReference type="EMBL" id="GGS50268.1"/>
    </source>
</evidence>
<dbReference type="RefSeq" id="WP_189213179.1">
    <property type="nucleotide sequence ID" value="NZ_BMRB01000005.1"/>
</dbReference>
<dbReference type="AlphaFoldDB" id="A0A918LH72"/>
<proteinExistence type="predicted"/>
<dbReference type="EMBL" id="BMRB01000005">
    <property type="protein sequence ID" value="GGS50268.1"/>
    <property type="molecule type" value="Genomic_DNA"/>
</dbReference>
<protein>
    <recommendedName>
        <fullName evidence="3">Asp23/Gls24 family envelope stress response protein</fullName>
    </recommendedName>
</protein>
<name>A0A918LH72_9PSEU</name>
<organism evidence="1 2">
    <name type="scientific">Actinokineospora fastidiosa</name>
    <dbReference type="NCBI Taxonomy" id="1816"/>
    <lineage>
        <taxon>Bacteria</taxon>
        <taxon>Bacillati</taxon>
        <taxon>Actinomycetota</taxon>
        <taxon>Actinomycetes</taxon>
        <taxon>Pseudonocardiales</taxon>
        <taxon>Pseudonocardiaceae</taxon>
        <taxon>Actinokineospora</taxon>
    </lineage>
</organism>
<reference evidence="1" key="2">
    <citation type="submission" date="2020-09" db="EMBL/GenBank/DDBJ databases">
        <authorList>
            <person name="Sun Q."/>
            <person name="Ohkuma M."/>
        </authorList>
    </citation>
    <scope>NUCLEOTIDE SEQUENCE</scope>
    <source>
        <strain evidence="1">JCM 3276</strain>
    </source>
</reference>
<comment type="caution">
    <text evidence="1">The sequence shown here is derived from an EMBL/GenBank/DDBJ whole genome shotgun (WGS) entry which is preliminary data.</text>
</comment>
<sequence length="91" mass="9165">MPDIADRLAAAVLAHPAVVRLDGGPFGTVATALPGRRVVGVGVDARGGVEVAVVLTADRPIPAVTAELRELVRGVAGGVPVDVHVSDVEAR</sequence>
<evidence type="ECO:0008006" key="3">
    <source>
        <dbReference type="Google" id="ProtNLM"/>
    </source>
</evidence>